<organism evidence="2">
    <name type="scientific">Chaetomium thermophilum (strain DSM 1495 / CBS 144.50 / IMI 039719)</name>
    <name type="common">Thermochaetoides thermophila</name>
    <dbReference type="NCBI Taxonomy" id="759272"/>
    <lineage>
        <taxon>Eukaryota</taxon>
        <taxon>Fungi</taxon>
        <taxon>Dikarya</taxon>
        <taxon>Ascomycota</taxon>
        <taxon>Pezizomycotina</taxon>
        <taxon>Sordariomycetes</taxon>
        <taxon>Sordariomycetidae</taxon>
        <taxon>Sordariales</taxon>
        <taxon>Chaetomiaceae</taxon>
        <taxon>Thermochaetoides</taxon>
    </lineage>
</organism>
<dbReference type="PANTHER" id="PTHR28180">
    <property type="entry name" value="CONSERVED MITOCHONDRIAL PROTEIN-RELATED"/>
    <property type="match status" value="1"/>
</dbReference>
<protein>
    <recommendedName>
        <fullName evidence="3">Carboxymuconolactone decarboxylase-like domain-containing protein</fullName>
    </recommendedName>
</protein>
<dbReference type="SUPFAM" id="SSF69118">
    <property type="entry name" value="AhpD-like"/>
    <property type="match status" value="1"/>
</dbReference>
<gene>
    <name evidence="1" type="ORF">CTHT_0068010</name>
</gene>
<dbReference type="KEGG" id="cthr:CTHT_0068010"/>
<evidence type="ECO:0008006" key="3">
    <source>
        <dbReference type="Google" id="ProtNLM"/>
    </source>
</evidence>
<evidence type="ECO:0000313" key="2">
    <source>
        <dbReference type="Proteomes" id="UP000008066"/>
    </source>
</evidence>
<dbReference type="EMBL" id="GL988047">
    <property type="protein sequence ID" value="EGS17474.1"/>
    <property type="molecule type" value="Genomic_DNA"/>
</dbReference>
<sequence length="256" mass="28296">MSSLPAILTPSLLSSIRNTPNLPSNTWYLIAAATLTQLNRPDEVSKIYQHALNNGSDHAEYVLSYDEQLRVTRRLREALIKLTAIGGVPRTINALQELKKVTPQELLDEPEVTSPTNRRSEVFETPTSEILQRGQSFFDRLYGKVAPRVLRQMFQSGTEDLGLVAQLMYGYILSNTTLLSAAETSFVMIAGLIPQDVPLQLKGHLRGALNVGATVEQVRAVRKVAIEICEASGMRMLDSSSLAGFGWRSEIVDLKV</sequence>
<name>G0SGY5_CHATD</name>
<proteinExistence type="predicted"/>
<dbReference type="HOGENOM" id="CLU_065389_3_1_1"/>
<dbReference type="Gene3D" id="1.20.1290.10">
    <property type="entry name" value="AhpD-like"/>
    <property type="match status" value="1"/>
</dbReference>
<dbReference type="OMA" id="WGHLKGA"/>
<dbReference type="Proteomes" id="UP000008066">
    <property type="component" value="Unassembled WGS sequence"/>
</dbReference>
<dbReference type="InterPro" id="IPR052999">
    <property type="entry name" value="PTS1_Protein"/>
</dbReference>
<dbReference type="eggNOG" id="ENOG502RCP9">
    <property type="taxonomic scope" value="Eukaryota"/>
</dbReference>
<dbReference type="AlphaFoldDB" id="G0SGY5"/>
<dbReference type="InterPro" id="IPR029032">
    <property type="entry name" value="AhpD-like"/>
</dbReference>
<accession>G0SGY5</accession>
<dbReference type="GeneID" id="18260839"/>
<keyword evidence="2" id="KW-1185">Reference proteome</keyword>
<evidence type="ECO:0000313" key="1">
    <source>
        <dbReference type="EMBL" id="EGS17474.1"/>
    </source>
</evidence>
<dbReference type="RefSeq" id="XP_006697092.1">
    <property type="nucleotide sequence ID" value="XM_006697029.1"/>
</dbReference>
<dbReference type="PANTHER" id="PTHR28180:SF2">
    <property type="entry name" value="PEROXISOMAL PROTEIN 2"/>
    <property type="match status" value="1"/>
</dbReference>
<dbReference type="OrthoDB" id="5537330at2759"/>
<reference evidence="1 2" key="1">
    <citation type="journal article" date="2011" name="Cell">
        <title>Insight into structure and assembly of the nuclear pore complex by utilizing the genome of a eukaryotic thermophile.</title>
        <authorList>
            <person name="Amlacher S."/>
            <person name="Sarges P."/>
            <person name="Flemming D."/>
            <person name="van Noort V."/>
            <person name="Kunze R."/>
            <person name="Devos D.P."/>
            <person name="Arumugam M."/>
            <person name="Bork P."/>
            <person name="Hurt E."/>
        </authorList>
    </citation>
    <scope>NUCLEOTIDE SEQUENCE [LARGE SCALE GENOMIC DNA]</scope>
    <source>
        <strain evidence="2">DSM 1495 / CBS 144.50 / IMI 039719</strain>
    </source>
</reference>